<sequence length="343" mass="37176">MGKVLAVLAAATVAVGVCATAQAQQKLVVAGYGGSFEDIMRKDIFPPFAKQHGVELDYVAGNSTNTVARLQAQKSNQQIDVAIIDDGPMYQAIALGFCAPIQGLPADDIYGTARYKDDKAVAIGIVATGIMYNKKVFDERKWAAPTSWKDLKDPKYKKQLVVPPLNNTYGLHALVEYAREGGGGEKKIDAGFKTFKDEVGPNVLVYEPSPGKMTELFSSGQATIAVWGSGRVKAFADTGFPVGFVYPQEGAYALLSSVCPVAKANANPLAQAFVNYLVSPKVQEQLATAYGYGPVNKQAKVADDPRVPLPIGKRAADLIVIDWDTVNQNRDDWNKRWTREIER</sequence>
<dbReference type="Proteomes" id="UP000060602">
    <property type="component" value="Chromosome"/>
</dbReference>
<dbReference type="RefSeq" id="WP_006389500.1">
    <property type="nucleotide sequence ID" value="NZ_CP014060.2"/>
</dbReference>
<dbReference type="GO" id="GO:0015888">
    <property type="term" value="P:thiamine transport"/>
    <property type="evidence" value="ECO:0007669"/>
    <property type="project" value="TreeGrafter"/>
</dbReference>
<organism evidence="3 4">
    <name type="scientific">Alcaligenes xylosoxydans xylosoxydans</name>
    <name type="common">Achromobacter xylosoxidans</name>
    <dbReference type="NCBI Taxonomy" id="85698"/>
    <lineage>
        <taxon>Bacteria</taxon>
        <taxon>Pseudomonadati</taxon>
        <taxon>Pseudomonadota</taxon>
        <taxon>Betaproteobacteria</taxon>
        <taxon>Burkholderiales</taxon>
        <taxon>Alcaligenaceae</taxon>
        <taxon>Achromobacter</taxon>
    </lineage>
</organism>
<evidence type="ECO:0000256" key="2">
    <source>
        <dbReference type="SAM" id="SignalP"/>
    </source>
</evidence>
<dbReference type="InterPro" id="IPR006059">
    <property type="entry name" value="SBP"/>
</dbReference>
<dbReference type="GO" id="GO:0030976">
    <property type="term" value="F:thiamine pyrophosphate binding"/>
    <property type="evidence" value="ECO:0007669"/>
    <property type="project" value="TreeGrafter"/>
</dbReference>
<dbReference type="SUPFAM" id="SSF53850">
    <property type="entry name" value="Periplasmic binding protein-like II"/>
    <property type="match status" value="1"/>
</dbReference>
<dbReference type="EMBL" id="CP014060">
    <property type="protein sequence ID" value="AMG37911.1"/>
    <property type="molecule type" value="Genomic_DNA"/>
</dbReference>
<dbReference type="Pfam" id="PF13416">
    <property type="entry name" value="SBP_bac_8"/>
    <property type="match status" value="1"/>
</dbReference>
<dbReference type="PANTHER" id="PTHR30006:SF2">
    <property type="entry name" value="ABC TRANSPORTER SUBSTRATE-BINDING PROTEIN"/>
    <property type="match status" value="1"/>
</dbReference>
<dbReference type="GO" id="GO:0030975">
    <property type="term" value="F:thiamine binding"/>
    <property type="evidence" value="ECO:0007669"/>
    <property type="project" value="TreeGrafter"/>
</dbReference>
<proteinExistence type="predicted"/>
<gene>
    <name evidence="3" type="ORF">AL504_18990</name>
</gene>
<evidence type="ECO:0000313" key="4">
    <source>
        <dbReference type="Proteomes" id="UP000060602"/>
    </source>
</evidence>
<dbReference type="PANTHER" id="PTHR30006">
    <property type="entry name" value="THIAMINE-BINDING PERIPLASMIC PROTEIN-RELATED"/>
    <property type="match status" value="1"/>
</dbReference>
<dbReference type="CDD" id="cd13589">
    <property type="entry name" value="PBP2_polyamine_RpCGA009"/>
    <property type="match status" value="1"/>
</dbReference>
<reference evidence="4" key="1">
    <citation type="submission" date="2015-12" db="EMBL/GenBank/DDBJ databases">
        <title>FDA dAtabase for Regulatory Grade micrObial Sequences (FDA-ARGOS): Supporting development and validation of Infectious Disease Dx tests.</title>
        <authorList>
            <person name="Case J."/>
            <person name="Tallon L."/>
            <person name="Sadzewicz L."/>
            <person name="Sengamalay N."/>
            <person name="Ott S."/>
            <person name="Godinez A."/>
            <person name="Nagaraj S."/>
            <person name="Nadendla S."/>
            <person name="Sichtig H."/>
        </authorList>
    </citation>
    <scope>NUCLEOTIDE SEQUENCE [LARGE SCALE GENOMIC DNA]</scope>
    <source>
        <strain evidence="4">FDAARGOS_147</strain>
    </source>
</reference>
<evidence type="ECO:0000313" key="3">
    <source>
        <dbReference type="EMBL" id="AMG37911.1"/>
    </source>
</evidence>
<protein>
    <submittedName>
        <fullName evidence="3">ABC transporter substrate-binding protein</fullName>
    </submittedName>
</protein>
<dbReference type="GO" id="GO:0030288">
    <property type="term" value="C:outer membrane-bounded periplasmic space"/>
    <property type="evidence" value="ECO:0007669"/>
    <property type="project" value="TreeGrafter"/>
</dbReference>
<name>A0A120LHP8_ALCXX</name>
<feature type="chain" id="PRO_5007167473" evidence="2">
    <location>
        <begin position="24"/>
        <end position="343"/>
    </location>
</feature>
<feature type="signal peptide" evidence="2">
    <location>
        <begin position="1"/>
        <end position="23"/>
    </location>
</feature>
<accession>A0A120LHP8</accession>
<dbReference type="Gene3D" id="3.40.190.10">
    <property type="entry name" value="Periplasmic binding protein-like II"/>
    <property type="match status" value="2"/>
</dbReference>
<dbReference type="AlphaFoldDB" id="A0A120LHP8"/>
<evidence type="ECO:0000256" key="1">
    <source>
        <dbReference type="ARBA" id="ARBA00022729"/>
    </source>
</evidence>
<keyword evidence="1 2" id="KW-0732">Signal</keyword>